<evidence type="ECO:0000313" key="5">
    <source>
        <dbReference type="Proteomes" id="UP000283341"/>
    </source>
</evidence>
<keyword evidence="1" id="KW-0732">Signal</keyword>
<keyword evidence="2" id="KW-0812">Transmembrane</keyword>
<keyword evidence="2" id="KW-0472">Membrane</keyword>
<proteinExistence type="inferred from homology"/>
<dbReference type="PANTHER" id="PTHR30069:SF29">
    <property type="entry name" value="HEMOGLOBIN AND HEMOGLOBIN-HAPTOGLOBIN-BINDING PROTEIN 1-RELATED"/>
    <property type="match status" value="1"/>
</dbReference>
<dbReference type="InterPro" id="IPR037066">
    <property type="entry name" value="Plug_dom_sf"/>
</dbReference>
<protein>
    <recommendedName>
        <fullName evidence="3">TonB-dependent receptor plug domain-containing protein</fullName>
    </recommendedName>
</protein>
<dbReference type="PROSITE" id="PS52016">
    <property type="entry name" value="TONB_DEPENDENT_REC_3"/>
    <property type="match status" value="1"/>
</dbReference>
<dbReference type="SUPFAM" id="SSF49464">
    <property type="entry name" value="Carboxypeptidase regulatory domain-like"/>
    <property type="match status" value="1"/>
</dbReference>
<reference evidence="4 5" key="1">
    <citation type="submission" date="2018-08" db="EMBL/GenBank/DDBJ databases">
        <title>A genome reference for cultivated species of the human gut microbiota.</title>
        <authorList>
            <person name="Zou Y."/>
            <person name="Xue W."/>
            <person name="Luo G."/>
        </authorList>
    </citation>
    <scope>NUCLEOTIDE SEQUENCE [LARGE SCALE GENOMIC DNA]</scope>
    <source>
        <strain evidence="4 5">AF22-3AC</strain>
    </source>
</reference>
<organism evidence="4 5">
    <name type="scientific">Bacteroides cellulosilyticus</name>
    <dbReference type="NCBI Taxonomy" id="246787"/>
    <lineage>
        <taxon>Bacteria</taxon>
        <taxon>Pseudomonadati</taxon>
        <taxon>Bacteroidota</taxon>
        <taxon>Bacteroidia</taxon>
        <taxon>Bacteroidales</taxon>
        <taxon>Bacteroidaceae</taxon>
        <taxon>Bacteroides</taxon>
    </lineage>
</organism>
<name>A0A412ID49_9BACE</name>
<gene>
    <name evidence="4" type="ORF">DWX97_19035</name>
</gene>
<dbReference type="Proteomes" id="UP000283341">
    <property type="component" value="Unassembled WGS sequence"/>
</dbReference>
<dbReference type="InterPro" id="IPR039426">
    <property type="entry name" value="TonB-dep_rcpt-like"/>
</dbReference>
<keyword evidence="2" id="KW-0813">Transport</keyword>
<evidence type="ECO:0000256" key="1">
    <source>
        <dbReference type="ARBA" id="ARBA00022729"/>
    </source>
</evidence>
<dbReference type="InterPro" id="IPR008969">
    <property type="entry name" value="CarboxyPept-like_regulatory"/>
</dbReference>
<dbReference type="GO" id="GO:0015344">
    <property type="term" value="F:siderophore uptake transmembrane transporter activity"/>
    <property type="evidence" value="ECO:0007669"/>
    <property type="project" value="TreeGrafter"/>
</dbReference>
<dbReference type="AlphaFoldDB" id="A0A412ID49"/>
<dbReference type="InterPro" id="IPR012910">
    <property type="entry name" value="Plug_dom"/>
</dbReference>
<dbReference type="GO" id="GO:0009279">
    <property type="term" value="C:cell outer membrane"/>
    <property type="evidence" value="ECO:0007669"/>
    <property type="project" value="UniProtKB-SubCell"/>
</dbReference>
<dbReference type="SUPFAM" id="SSF56935">
    <property type="entry name" value="Porins"/>
    <property type="match status" value="1"/>
</dbReference>
<comment type="similarity">
    <text evidence="2">Belongs to the TonB-dependent receptor family.</text>
</comment>
<dbReference type="PANTHER" id="PTHR30069">
    <property type="entry name" value="TONB-DEPENDENT OUTER MEMBRANE RECEPTOR"/>
    <property type="match status" value="1"/>
</dbReference>
<comment type="subcellular location">
    <subcellularLocation>
        <location evidence="2">Cell outer membrane</location>
        <topology evidence="2">Multi-pass membrane protein</topology>
    </subcellularLocation>
</comment>
<comment type="caution">
    <text evidence="4">The sequence shown here is derived from an EMBL/GenBank/DDBJ whole genome shotgun (WGS) entry which is preliminary data.</text>
</comment>
<sequence length="239" mass="26740">MFPASVSHCKNSNMMKKVLYSILVTGMFTMPLVAKDLKGVLVNEKQKPIAGMKLWVKNTMNSVITGKNGDFFIEQLKESDTIVISVNKRQDAIIPMAGKADGWYVKLEKKSFILKIGNKEEKIEYTGKRRVERNNNIITRQQIEESRASDLYELLQGRVPGLNVETVDGEQRISLRGGTSLELDNEPLFVIDGTNYESSNEADRSVNINDIEKIEVYKDGSAFGFKGANGAIVITTKKL</sequence>
<dbReference type="EMBL" id="QRVJ01000020">
    <property type="protein sequence ID" value="RGS34759.1"/>
    <property type="molecule type" value="Genomic_DNA"/>
</dbReference>
<evidence type="ECO:0000313" key="4">
    <source>
        <dbReference type="EMBL" id="RGS34759.1"/>
    </source>
</evidence>
<dbReference type="Pfam" id="PF07715">
    <property type="entry name" value="Plug"/>
    <property type="match status" value="1"/>
</dbReference>
<keyword evidence="2" id="KW-0998">Cell outer membrane</keyword>
<accession>A0A412ID49</accession>
<evidence type="ECO:0000259" key="3">
    <source>
        <dbReference type="Pfam" id="PF07715"/>
    </source>
</evidence>
<keyword evidence="2" id="KW-1134">Transmembrane beta strand</keyword>
<evidence type="ECO:0000256" key="2">
    <source>
        <dbReference type="PROSITE-ProRule" id="PRU01360"/>
    </source>
</evidence>
<dbReference type="GO" id="GO:0044718">
    <property type="term" value="P:siderophore transmembrane transport"/>
    <property type="evidence" value="ECO:0007669"/>
    <property type="project" value="TreeGrafter"/>
</dbReference>
<feature type="domain" description="TonB-dependent receptor plug" evidence="3">
    <location>
        <begin position="129"/>
        <end position="223"/>
    </location>
</feature>
<dbReference type="Gene3D" id="2.170.130.10">
    <property type="entry name" value="TonB-dependent receptor, plug domain"/>
    <property type="match status" value="1"/>
</dbReference>